<reference evidence="4" key="1">
    <citation type="submission" date="2022-10" db="EMBL/GenBank/DDBJ databases">
        <title>Genome assembly of Pristionchus species.</title>
        <authorList>
            <person name="Yoshida K."/>
            <person name="Sommer R.J."/>
        </authorList>
    </citation>
    <scope>NUCLEOTIDE SEQUENCE [LARGE SCALE GENOMIC DNA]</scope>
    <source>
        <strain evidence="4">RS5460</strain>
    </source>
</reference>
<dbReference type="PANTHER" id="PTHR46706:SF12">
    <property type="entry name" value="PROTEIN QUA-1-RELATED"/>
    <property type="match status" value="1"/>
</dbReference>
<keyword evidence="1" id="KW-0217">Developmental protein</keyword>
<feature type="region of interest" description="Disordered" evidence="2">
    <location>
        <begin position="337"/>
        <end position="358"/>
    </location>
</feature>
<feature type="non-terminal residue" evidence="3">
    <location>
        <position position="378"/>
    </location>
</feature>
<sequence>EKLDREDRDGESCGTDSVPYLIEIDREGKPELFCDVPVCLEPHLRRSKRSSKEQKHDDPVCNHKLLETVCAGTNEWTSGLKEINNGTHRTLKTECCSYDGLVGAKELKTVLLEAGDRFQGGPVKNHGRERAYDLIKEVRKTVTSENHVQYVISVYRMPCSSSSSSKEHEDSSRSPRSSSHNYRRSERRGVAYDDFEYAPRGRKFLDDYDLPPRVLRRMQRRRMMRRRPILDEYYDYDMDYVLPLRPLQRRKGGRQAQAAPNAAALALDDRLWPVSYDGQQLASNKPSGAYDSDALPEVTVNNDPGIKTQAMPLPPMPSVVDGMQMQMQTLSALPASYGAGATAAPPAGPLPPPSSSSYQVVAAPAESVAQAPYYGAPA</sequence>
<dbReference type="AlphaFoldDB" id="A0AAN5DDA1"/>
<dbReference type="PANTHER" id="PTHR46706">
    <property type="entry name" value="PROTEIN QUA-1-RELATED"/>
    <property type="match status" value="1"/>
</dbReference>
<evidence type="ECO:0000256" key="1">
    <source>
        <dbReference type="ARBA" id="ARBA00022473"/>
    </source>
</evidence>
<dbReference type="Proteomes" id="UP001328107">
    <property type="component" value="Unassembled WGS sequence"/>
</dbReference>
<comment type="caution">
    <text evidence="3">The sequence shown here is derived from an EMBL/GenBank/DDBJ whole genome shotgun (WGS) entry which is preliminary data.</text>
</comment>
<accession>A0AAN5DDA1</accession>
<protein>
    <submittedName>
        <fullName evidence="3">Uncharacterized protein</fullName>
    </submittedName>
</protein>
<evidence type="ECO:0000313" key="3">
    <source>
        <dbReference type="EMBL" id="GMR60452.1"/>
    </source>
</evidence>
<feature type="region of interest" description="Disordered" evidence="2">
    <location>
        <begin position="161"/>
        <end position="185"/>
    </location>
</feature>
<dbReference type="EMBL" id="BTRK01000006">
    <property type="protein sequence ID" value="GMR60452.1"/>
    <property type="molecule type" value="Genomic_DNA"/>
</dbReference>
<proteinExistence type="predicted"/>
<evidence type="ECO:0000256" key="2">
    <source>
        <dbReference type="SAM" id="MobiDB-lite"/>
    </source>
</evidence>
<evidence type="ECO:0000313" key="4">
    <source>
        <dbReference type="Proteomes" id="UP001328107"/>
    </source>
</evidence>
<name>A0AAN5DDA1_9BILA</name>
<feature type="non-terminal residue" evidence="3">
    <location>
        <position position="1"/>
    </location>
</feature>
<organism evidence="3 4">
    <name type="scientific">Pristionchus mayeri</name>
    <dbReference type="NCBI Taxonomy" id="1317129"/>
    <lineage>
        <taxon>Eukaryota</taxon>
        <taxon>Metazoa</taxon>
        <taxon>Ecdysozoa</taxon>
        <taxon>Nematoda</taxon>
        <taxon>Chromadorea</taxon>
        <taxon>Rhabditida</taxon>
        <taxon>Rhabditina</taxon>
        <taxon>Diplogasteromorpha</taxon>
        <taxon>Diplogasteroidea</taxon>
        <taxon>Neodiplogasteridae</taxon>
        <taxon>Pristionchus</taxon>
    </lineage>
</organism>
<gene>
    <name evidence="3" type="ORF">PMAYCL1PPCAC_30647</name>
</gene>
<dbReference type="InterPro" id="IPR052140">
    <property type="entry name" value="Dev_Signal_Hedgehog-like"/>
</dbReference>
<keyword evidence="4" id="KW-1185">Reference proteome</keyword>